<organism evidence="1 2">
    <name type="scientific">Haloferax mucosum ATCC BAA-1512</name>
    <dbReference type="NCBI Taxonomy" id="662479"/>
    <lineage>
        <taxon>Archaea</taxon>
        <taxon>Methanobacteriati</taxon>
        <taxon>Methanobacteriota</taxon>
        <taxon>Stenosarchaea group</taxon>
        <taxon>Halobacteria</taxon>
        <taxon>Halobacteriales</taxon>
        <taxon>Haloferacaceae</taxon>
        <taxon>Haloferax</taxon>
    </lineage>
</organism>
<reference evidence="1 2" key="1">
    <citation type="journal article" date="2014" name="PLoS Genet.">
        <title>Phylogenetically driven sequencing of extremely halophilic archaea reveals strategies for static and dynamic osmo-response.</title>
        <authorList>
            <person name="Becker E.A."/>
            <person name="Seitzer P.M."/>
            <person name="Tritt A."/>
            <person name="Larsen D."/>
            <person name="Krusor M."/>
            <person name="Yao A.I."/>
            <person name="Wu D."/>
            <person name="Madern D."/>
            <person name="Eisen J.A."/>
            <person name="Darling A.E."/>
            <person name="Facciotti M.T."/>
        </authorList>
    </citation>
    <scope>NUCLEOTIDE SEQUENCE [LARGE SCALE GENOMIC DNA]</scope>
    <source>
        <strain evidence="1 2">ATCC BAA-1512</strain>
    </source>
</reference>
<protein>
    <submittedName>
        <fullName evidence="1">Uncharacterized protein</fullName>
    </submittedName>
</protein>
<evidence type="ECO:0000313" key="2">
    <source>
        <dbReference type="Proteomes" id="UP000011550"/>
    </source>
</evidence>
<name>M0IQI9_9EURY</name>
<dbReference type="PATRIC" id="fig|662479.7.peg.510"/>
<dbReference type="Proteomes" id="UP000011550">
    <property type="component" value="Unassembled WGS sequence"/>
</dbReference>
<dbReference type="AlphaFoldDB" id="M0IQI9"/>
<dbReference type="EMBL" id="AOLN01000004">
    <property type="protein sequence ID" value="ELZ98083.1"/>
    <property type="molecule type" value="Genomic_DNA"/>
</dbReference>
<sequence length="67" mass="7558">MAEQILLPVSDAQRIAELLREVESDEEASFYADLLEEHATDHSFEDHFTDIGPIDEVVEAAKERASQ</sequence>
<accession>M0IQI9</accession>
<proteinExistence type="predicted"/>
<evidence type="ECO:0000313" key="1">
    <source>
        <dbReference type="EMBL" id="ELZ98083.1"/>
    </source>
</evidence>
<comment type="caution">
    <text evidence="1">The sequence shown here is derived from an EMBL/GenBank/DDBJ whole genome shotgun (WGS) entry which is preliminary data.</text>
</comment>
<dbReference type="RefSeq" id="WP_008317936.1">
    <property type="nucleotide sequence ID" value="NZ_AOLN01000004.1"/>
</dbReference>
<gene>
    <name evidence="1" type="ORF">C440_02508</name>
</gene>
<keyword evidence="2" id="KW-1185">Reference proteome</keyword>